<reference evidence="2 3" key="1">
    <citation type="submission" date="2015-12" db="EMBL/GenBank/DDBJ databases">
        <title>Draft genome of the nematode, Onchocerca flexuosa.</title>
        <authorList>
            <person name="Mitreva M."/>
        </authorList>
    </citation>
    <scope>NUCLEOTIDE SEQUENCE [LARGE SCALE GENOMIC DNA]</scope>
    <source>
        <strain evidence="2">Red Deer</strain>
    </source>
</reference>
<dbReference type="EMBL" id="KZ270133">
    <property type="protein sequence ID" value="OZC06348.1"/>
    <property type="molecule type" value="Genomic_DNA"/>
</dbReference>
<feature type="compositionally biased region" description="Basic and acidic residues" evidence="1">
    <location>
        <begin position="1027"/>
        <end position="1037"/>
    </location>
</feature>
<feature type="compositionally biased region" description="Polar residues" evidence="1">
    <location>
        <begin position="548"/>
        <end position="565"/>
    </location>
</feature>
<feature type="region of interest" description="Disordered" evidence="1">
    <location>
        <begin position="104"/>
        <end position="134"/>
    </location>
</feature>
<name>A0A238BP48_9BILA</name>
<feature type="region of interest" description="Disordered" evidence="1">
    <location>
        <begin position="537"/>
        <end position="578"/>
    </location>
</feature>
<feature type="region of interest" description="Disordered" evidence="1">
    <location>
        <begin position="1024"/>
        <end position="1044"/>
    </location>
</feature>
<dbReference type="Proteomes" id="UP000242913">
    <property type="component" value="Unassembled WGS sequence"/>
</dbReference>
<evidence type="ECO:0000313" key="3">
    <source>
        <dbReference type="Proteomes" id="UP000242913"/>
    </source>
</evidence>
<sequence length="1576" mass="169783">MIDIIFLIFTIASAQRVNERRRSLQTDDSMLSKQRPYNVHEQPTEYQEGKIYGLRNNKINTAHYVNTSKTDNKWVKIYGEANPSKTDEHLLDVETNTQIMKDYLSPSTSKLSGGSIHELSPSGYGPPEEQPKIADDEAEVATEMQESLHMNVENPYDGIPEAEQRATFAQISATSNAKEESKLSPITTIEQAIISSEATKSTTESEERFGRIEEDITESDLNTEGLRKDGEAFTEVTVATDEGSIEIVTKLSEASIDGQKSDAVSSIGYGASTEPFESRSISTEISASEGIKIEDEGKIGGYDVGDESMKIEKMPKTEVQEIPSKDAKFTSFESVTESSISDWITKTQIKSVSQETGAADFEYGIPSETPKESSGITERLPEVQSITSGVEETADSTITSTIIAKGTKYIEKADQITETSDLSSEGIHPSQKLINETKISGYSYETETNAHQNSEQSTSFETEMSADESTLATVEVTTKLFTSSITSSTPASIFYNITEGDKILTSSVIESAGGIPGYETFSEPEISKAGLPGLNREEASQLAKSIEEATTLSRSTEGTEMTSGKASEDMVTESEDLKSPAKLVTSSIEVSETTEFFKKASPIPAEQLSGYDAVAPEYTAKHTEATELQRKSEGTEAASIIPYDTETGSTEDKAISSEVTATSNEAFTVAGSVENGATELSSESKEETIASEGMVPVKETTEISKSREGLAGYGEMLSSVESNAEASSKTIKLQKLDEETTIASGFSERSSILSETEFMKTETGPSIQVSSTELLTESGITATEILEITTQPNEWEAKTNRLPSMIPEKPVNYNEEILTPEVSIEETNGITTAVDKQTISRETVVGDKTIGYEKQPSGYGESLVATDDSHELSKEIILKTTEATTKFSFDNEIGTTGRKASTETERIESSLFGKISDESFEQTTVHLTSSQDVVASEAASETDSTSVAKIEYTDTRTGAEDFGYGGRGEDSITEKEYPGDTMTPEKEVLMSSTTIKAPEESLGQVTADLTFSEDVAASEAVMTTEAAGEHTDTRTSAEDFGYGGRGEEAITEKEYPGDTMTLDKKVLILSTVTSADERTENPDSIQLSTELREIEETSKSTGEETYSVEKISVTESTEQFISKEATNELGDSMAGSLSDYYPATEAKTNELSSFDKKLTVPQETSESISVSTPETSRIVSADEGTVSVASQTAESVVTGYAVAEETKFMEMPVSETASFQKESNKISSDANDFGYGERLEEVTEASLIGQSQDFKTSVTIAEPTLASGEEFTVEITTGSVQQPLATAISPVESNITISSDTIDSKTESKISEKTTFLQKLPELSELNVGDTAIPSSIETTGASDATGSTLMHIVTSEVEIPEPYGEEAPQIIGLTKIMKTGPSILTADTTAAEASTTEGAKKELEATGTETLTKSSLETLEEFDVGSTKFEETSKNGMDTISSEASLATSLEESVTKTASIFKSASIPARIPMGPEDFGYGESSISGKYASFKTFNQATSKSSEEYSSATFPSDASELVTQKLLTVQEESITKEGIHDEKDIPSKIPTGPEDFGYGNAQEQSNVFSNPRAYSKGSF</sequence>
<proteinExistence type="predicted"/>
<feature type="compositionally biased region" description="Basic and acidic residues" evidence="1">
    <location>
        <begin position="967"/>
        <end position="982"/>
    </location>
</feature>
<protein>
    <submittedName>
        <fullName evidence="2">Uncharacterized protein</fullName>
    </submittedName>
</protein>
<feature type="compositionally biased region" description="Basic and acidic residues" evidence="1">
    <location>
        <begin position="1530"/>
        <end position="1543"/>
    </location>
</feature>
<keyword evidence="3" id="KW-1185">Reference proteome</keyword>
<organism evidence="2 3">
    <name type="scientific">Onchocerca flexuosa</name>
    <dbReference type="NCBI Taxonomy" id="387005"/>
    <lineage>
        <taxon>Eukaryota</taxon>
        <taxon>Metazoa</taxon>
        <taxon>Ecdysozoa</taxon>
        <taxon>Nematoda</taxon>
        <taxon>Chromadorea</taxon>
        <taxon>Rhabditida</taxon>
        <taxon>Spirurina</taxon>
        <taxon>Spiruromorpha</taxon>
        <taxon>Filarioidea</taxon>
        <taxon>Onchocercidae</taxon>
        <taxon>Onchocerca</taxon>
    </lineage>
</organism>
<evidence type="ECO:0000313" key="2">
    <source>
        <dbReference type="EMBL" id="OZC06348.1"/>
    </source>
</evidence>
<accession>A0A238BP48</accession>
<feature type="region of interest" description="Disordered" evidence="1">
    <location>
        <begin position="959"/>
        <end position="982"/>
    </location>
</feature>
<gene>
    <name evidence="2" type="ORF">X798_06664</name>
</gene>
<dbReference type="OrthoDB" id="5871150at2759"/>
<evidence type="ECO:0000256" key="1">
    <source>
        <dbReference type="SAM" id="MobiDB-lite"/>
    </source>
</evidence>
<feature type="region of interest" description="Disordered" evidence="1">
    <location>
        <begin position="1530"/>
        <end position="1576"/>
    </location>
</feature>